<comment type="caution">
    <text evidence="1">The sequence shown here is derived from an EMBL/GenBank/DDBJ whole genome shotgun (WGS) entry which is preliminary data.</text>
</comment>
<gene>
    <name evidence="1" type="ORF">NC998_24645</name>
</gene>
<reference evidence="1 2" key="1">
    <citation type="submission" date="2022-04" db="EMBL/GenBank/DDBJ databases">
        <title>Positive selection, recombination, and allopatry shape intraspecific diversity of widespread and dominant cyanobacteria.</title>
        <authorList>
            <person name="Wei J."/>
            <person name="Shu W."/>
            <person name="Hu C."/>
        </authorList>
    </citation>
    <scope>NUCLEOTIDE SEQUENCE [LARGE SCALE GENOMIC DNA]</scope>
    <source>
        <strain evidence="1 2">GB2-A4</strain>
    </source>
</reference>
<accession>A0ABV0JES4</accession>
<name>A0ABV0JES4_9CYAN</name>
<protein>
    <submittedName>
        <fullName evidence="1">Uncharacterized protein</fullName>
    </submittedName>
</protein>
<dbReference type="Proteomes" id="UP001464891">
    <property type="component" value="Unassembled WGS sequence"/>
</dbReference>
<organism evidence="1 2">
    <name type="scientific">Trichocoleus desertorum GB2-A4</name>
    <dbReference type="NCBI Taxonomy" id="2933944"/>
    <lineage>
        <taxon>Bacteria</taxon>
        <taxon>Bacillati</taxon>
        <taxon>Cyanobacteriota</taxon>
        <taxon>Cyanophyceae</taxon>
        <taxon>Leptolyngbyales</taxon>
        <taxon>Trichocoleusaceae</taxon>
        <taxon>Trichocoleus</taxon>
    </lineage>
</organism>
<keyword evidence="2" id="KW-1185">Reference proteome</keyword>
<evidence type="ECO:0000313" key="2">
    <source>
        <dbReference type="Proteomes" id="UP001464891"/>
    </source>
</evidence>
<evidence type="ECO:0000313" key="1">
    <source>
        <dbReference type="EMBL" id="MEP0820292.1"/>
    </source>
</evidence>
<sequence length="65" mass="7227">MAQKIILTCFQPPSDLPLGYQFCEGSDLISCELREGDTSREVLARARDVGLTVVGWSMPTLNRKL</sequence>
<dbReference type="EMBL" id="JAMPKM010000024">
    <property type="protein sequence ID" value="MEP0820292.1"/>
    <property type="molecule type" value="Genomic_DNA"/>
</dbReference>
<proteinExistence type="predicted"/>